<reference evidence="10 11" key="1">
    <citation type="submission" date="2024-03" db="EMBL/GenBank/DDBJ databases">
        <title>The genome assembly and annotation of the cricket Gryllus longicercus Weissman &amp; Gray.</title>
        <authorList>
            <person name="Szrajer S."/>
            <person name="Gray D."/>
            <person name="Ylla G."/>
        </authorList>
    </citation>
    <scope>NUCLEOTIDE SEQUENCE [LARGE SCALE GENOMIC DNA]</scope>
    <source>
        <strain evidence="10">DAG 2021-001</strain>
        <tissue evidence="10">Whole body minus gut</tissue>
    </source>
</reference>
<feature type="domain" description="CXXC-type" evidence="9">
    <location>
        <begin position="441"/>
        <end position="481"/>
    </location>
</feature>
<dbReference type="GO" id="GO:0005634">
    <property type="term" value="C:nucleus"/>
    <property type="evidence" value="ECO:0007669"/>
    <property type="project" value="TreeGrafter"/>
</dbReference>
<keyword evidence="2" id="KW-0963">Cytoplasm</keyword>
<accession>A0AAN9ZGH4</accession>
<feature type="compositionally biased region" description="Low complexity" evidence="8">
    <location>
        <begin position="59"/>
        <end position="69"/>
    </location>
</feature>
<feature type="compositionally biased region" description="Polar residues" evidence="8">
    <location>
        <begin position="424"/>
        <end position="434"/>
    </location>
</feature>
<evidence type="ECO:0000256" key="2">
    <source>
        <dbReference type="ARBA" id="ARBA00022490"/>
    </source>
</evidence>
<keyword evidence="4 7" id="KW-0863">Zinc-finger</keyword>
<dbReference type="Proteomes" id="UP001378592">
    <property type="component" value="Unassembled WGS sequence"/>
</dbReference>
<protein>
    <recommendedName>
        <fullName evidence="9">CXXC-type domain-containing protein</fullName>
    </recommendedName>
</protein>
<dbReference type="GO" id="GO:0005737">
    <property type="term" value="C:cytoplasm"/>
    <property type="evidence" value="ECO:0007669"/>
    <property type="project" value="UniProtKB-SubCell"/>
</dbReference>
<sequence>MSEGGSQGPESLGPAYPGTGGGGGYQQPPSQPPTPSSTVQDNGGGYKEDFSGVDVNGTSKSSSSSGLPPFSSFSAADEALNSRMSGDAFGEGLTSRLLDISSWDYYGSEGLAGRIVDRPTTDGLPMLVPQPQYRPWESKGPDSVHNDTLLKSIAPAPPSAIPAFTDSFSATTAQKLPSFQSQFNAFPQEQTVTGNNGEVLTTLTAASPSPSSSSSGLPSFHTLSTVNPRPGYPLVPAPVQAREIPAIQQQFLDERHIQLFAHTQPFGAPHPHLNNQPAVATLGNAQFHHHSHQITLTPPNTAPPLLPGNTLVAQNAPTVLTVVKTEPVTLVTSDYKMAPQQLTQLHHSNFQNPMGVIDVNKMGDGLKFSDSPTRGTDSRKKERRKVRASSLESSTESDGAGSSSVESSGQVAAVSSTAGFKSPMQPSSTPSVSDSEGEKPVKKKRKRCGECTGCQRKDNCGDCAPCRNDKSHQICKMRRCEKLTEKKVPVSKHHTFSPGHGSPFLVNFCQ</sequence>
<dbReference type="AlphaFoldDB" id="A0AAN9ZGH4"/>
<dbReference type="Pfam" id="PF02008">
    <property type="entry name" value="zf-CXXC"/>
    <property type="match status" value="1"/>
</dbReference>
<evidence type="ECO:0000313" key="10">
    <source>
        <dbReference type="EMBL" id="KAK7873282.1"/>
    </source>
</evidence>
<evidence type="ECO:0000256" key="6">
    <source>
        <dbReference type="ARBA" id="ARBA00023125"/>
    </source>
</evidence>
<dbReference type="PANTHER" id="PTHR13419:SF0">
    <property type="entry name" value="CXXC-TYPE DOMAIN-CONTAINING PROTEIN"/>
    <property type="match status" value="1"/>
</dbReference>
<dbReference type="PANTHER" id="PTHR13419">
    <property type="entry name" value="ZINC FINGER-CONTAINING"/>
    <property type="match status" value="1"/>
</dbReference>
<dbReference type="InterPro" id="IPR002857">
    <property type="entry name" value="Znf_CXXC"/>
</dbReference>
<proteinExistence type="predicted"/>
<evidence type="ECO:0000313" key="11">
    <source>
        <dbReference type="Proteomes" id="UP001378592"/>
    </source>
</evidence>
<dbReference type="InterPro" id="IPR040388">
    <property type="entry name" value="CXXC4/CXXC5"/>
</dbReference>
<keyword evidence="6" id="KW-0238">DNA-binding</keyword>
<dbReference type="EMBL" id="JAZDUA010000015">
    <property type="protein sequence ID" value="KAK7873282.1"/>
    <property type="molecule type" value="Genomic_DNA"/>
</dbReference>
<dbReference type="PROSITE" id="PS51058">
    <property type="entry name" value="ZF_CXXC"/>
    <property type="match status" value="1"/>
</dbReference>
<feature type="compositionally biased region" description="Low complexity" evidence="8">
    <location>
        <begin position="392"/>
        <end position="416"/>
    </location>
</feature>
<keyword evidence="5" id="KW-0862">Zinc</keyword>
<comment type="caution">
    <text evidence="10">The sequence shown here is derived from an EMBL/GenBank/DDBJ whole genome shotgun (WGS) entry which is preliminary data.</text>
</comment>
<gene>
    <name evidence="10" type="ORF">R5R35_011348</name>
</gene>
<keyword evidence="3" id="KW-0479">Metal-binding</keyword>
<evidence type="ECO:0000256" key="1">
    <source>
        <dbReference type="ARBA" id="ARBA00004496"/>
    </source>
</evidence>
<keyword evidence="11" id="KW-1185">Reference proteome</keyword>
<evidence type="ECO:0000259" key="9">
    <source>
        <dbReference type="PROSITE" id="PS51058"/>
    </source>
</evidence>
<name>A0AAN9ZGH4_9ORTH</name>
<evidence type="ECO:0000256" key="5">
    <source>
        <dbReference type="ARBA" id="ARBA00022833"/>
    </source>
</evidence>
<dbReference type="GO" id="GO:0008327">
    <property type="term" value="F:methyl-CpG binding"/>
    <property type="evidence" value="ECO:0007669"/>
    <property type="project" value="TreeGrafter"/>
</dbReference>
<evidence type="ECO:0000256" key="4">
    <source>
        <dbReference type="ARBA" id="ARBA00022771"/>
    </source>
</evidence>
<evidence type="ECO:0000256" key="7">
    <source>
        <dbReference type="PROSITE-ProRule" id="PRU00509"/>
    </source>
</evidence>
<feature type="region of interest" description="Disordered" evidence="8">
    <location>
        <begin position="1"/>
        <end position="69"/>
    </location>
</feature>
<feature type="region of interest" description="Disordered" evidence="8">
    <location>
        <begin position="354"/>
        <end position="444"/>
    </location>
</feature>
<evidence type="ECO:0000256" key="3">
    <source>
        <dbReference type="ARBA" id="ARBA00022723"/>
    </source>
</evidence>
<organism evidence="10 11">
    <name type="scientific">Gryllus longicercus</name>
    <dbReference type="NCBI Taxonomy" id="2509291"/>
    <lineage>
        <taxon>Eukaryota</taxon>
        <taxon>Metazoa</taxon>
        <taxon>Ecdysozoa</taxon>
        <taxon>Arthropoda</taxon>
        <taxon>Hexapoda</taxon>
        <taxon>Insecta</taxon>
        <taxon>Pterygota</taxon>
        <taxon>Neoptera</taxon>
        <taxon>Polyneoptera</taxon>
        <taxon>Orthoptera</taxon>
        <taxon>Ensifera</taxon>
        <taxon>Gryllidea</taxon>
        <taxon>Grylloidea</taxon>
        <taxon>Gryllidae</taxon>
        <taxon>Gryllinae</taxon>
        <taxon>Gryllus</taxon>
    </lineage>
</organism>
<comment type="subcellular location">
    <subcellularLocation>
        <location evidence="1">Cytoplasm</location>
    </subcellularLocation>
</comment>
<dbReference type="GO" id="GO:0008270">
    <property type="term" value="F:zinc ion binding"/>
    <property type="evidence" value="ECO:0007669"/>
    <property type="project" value="UniProtKB-KW"/>
</dbReference>
<evidence type="ECO:0000256" key="8">
    <source>
        <dbReference type="SAM" id="MobiDB-lite"/>
    </source>
</evidence>